<proteinExistence type="predicted"/>
<organism evidence="1 2">
    <name type="scientific">Escherichia coli</name>
    <dbReference type="NCBI Taxonomy" id="562"/>
    <lineage>
        <taxon>Bacteria</taxon>
        <taxon>Pseudomonadati</taxon>
        <taxon>Pseudomonadota</taxon>
        <taxon>Gammaproteobacteria</taxon>
        <taxon>Enterobacterales</taxon>
        <taxon>Enterobacteriaceae</taxon>
        <taxon>Escherichia</taxon>
    </lineage>
</organism>
<dbReference type="SUPFAM" id="SSF143422">
    <property type="entry name" value="Transposase IS200-like"/>
    <property type="match status" value="1"/>
</dbReference>
<dbReference type="GO" id="GO:0004803">
    <property type="term" value="F:transposase activity"/>
    <property type="evidence" value="ECO:0007669"/>
    <property type="project" value="InterPro"/>
</dbReference>
<sequence length="89" mass="10667">MSEYRRYYIKGGTWFFTVNLRNRRSQLLTTQYQMLRHAIIKVKRDRPFEINAWVVLPEHMHCIWTLPEGDDDFPRAGGKLKSNLPMLVD</sequence>
<name>A0A376X6D4_ECOLX</name>
<evidence type="ECO:0000313" key="1">
    <source>
        <dbReference type="EMBL" id="STJ56644.1"/>
    </source>
</evidence>
<dbReference type="GO" id="GO:0043565">
    <property type="term" value="F:sequence-specific DNA binding"/>
    <property type="evidence" value="ECO:0007669"/>
    <property type="project" value="TreeGrafter"/>
</dbReference>
<evidence type="ECO:0000313" key="2">
    <source>
        <dbReference type="Proteomes" id="UP000254503"/>
    </source>
</evidence>
<dbReference type="PANTHER" id="PTHR36966:SF1">
    <property type="entry name" value="REP-ASSOCIATED TYROSINE TRANSPOSASE"/>
    <property type="match status" value="1"/>
</dbReference>
<dbReference type="EMBL" id="UGDD01000002">
    <property type="protein sequence ID" value="STJ56644.1"/>
    <property type="molecule type" value="Genomic_DNA"/>
</dbReference>
<dbReference type="InterPro" id="IPR052715">
    <property type="entry name" value="RAYT_transposase"/>
</dbReference>
<reference evidence="1 2" key="1">
    <citation type="submission" date="2018-06" db="EMBL/GenBank/DDBJ databases">
        <authorList>
            <consortium name="Pathogen Informatics"/>
            <person name="Doyle S."/>
        </authorList>
    </citation>
    <scope>NUCLEOTIDE SEQUENCE [LARGE SCALE GENOMIC DNA]</scope>
    <source>
        <strain evidence="1 2">NCTC9045</strain>
    </source>
</reference>
<gene>
    <name evidence="1" type="primary">rayT</name>
    <name evidence="1" type="ORF">NCTC9045_04631</name>
</gene>
<dbReference type="Gene3D" id="3.30.70.1290">
    <property type="entry name" value="Transposase IS200-like"/>
    <property type="match status" value="1"/>
</dbReference>
<accession>A0A376X6D4</accession>
<dbReference type="AlphaFoldDB" id="A0A376X6D4"/>
<dbReference type="PANTHER" id="PTHR36966">
    <property type="entry name" value="REP-ASSOCIATED TYROSINE TRANSPOSASE"/>
    <property type="match status" value="1"/>
</dbReference>
<dbReference type="NCBIfam" id="NF047646">
    <property type="entry name" value="REP_Tyr_transpos"/>
    <property type="match status" value="1"/>
</dbReference>
<dbReference type="GO" id="GO:0006313">
    <property type="term" value="P:DNA transposition"/>
    <property type="evidence" value="ECO:0007669"/>
    <property type="project" value="InterPro"/>
</dbReference>
<dbReference type="Proteomes" id="UP000254503">
    <property type="component" value="Unassembled WGS sequence"/>
</dbReference>
<dbReference type="InterPro" id="IPR036515">
    <property type="entry name" value="Transposase_17_sf"/>
</dbReference>
<protein>
    <submittedName>
        <fullName evidence="1">RAYT REP element-mobilizing transposase TnpA(REP)</fullName>
    </submittedName>
</protein>